<dbReference type="PROSITE" id="PS50026">
    <property type="entry name" value="EGF_3"/>
    <property type="match status" value="2"/>
</dbReference>
<dbReference type="CDD" id="cd00054">
    <property type="entry name" value="EGF_CA"/>
    <property type="match status" value="2"/>
</dbReference>
<feature type="disulfide bond" evidence="7">
    <location>
        <begin position="111"/>
        <end position="128"/>
    </location>
</feature>
<keyword evidence="6" id="KW-0325">Glycoprotein</keyword>
<evidence type="ECO:0000256" key="1">
    <source>
        <dbReference type="ARBA" id="ARBA00022536"/>
    </source>
</evidence>
<evidence type="ECO:0000256" key="2">
    <source>
        <dbReference type="ARBA" id="ARBA00022729"/>
    </source>
</evidence>
<feature type="domain" description="EGF-like" evidence="9">
    <location>
        <begin position="43"/>
        <end position="82"/>
    </location>
</feature>
<dbReference type="EMBL" id="UYRU01050951">
    <property type="protein sequence ID" value="VDN11204.1"/>
    <property type="molecule type" value="Genomic_DNA"/>
</dbReference>
<dbReference type="InterPro" id="IPR000742">
    <property type="entry name" value="EGF"/>
</dbReference>
<keyword evidence="4" id="KW-0106">Calcium</keyword>
<accession>A0A3P7L3C2</accession>
<feature type="chain" id="PRO_5018074537" description="EGF-like domain-containing protein" evidence="8">
    <location>
        <begin position="23"/>
        <end position="162"/>
    </location>
</feature>
<dbReference type="SUPFAM" id="SSF57196">
    <property type="entry name" value="EGF/Laminin"/>
    <property type="match status" value="2"/>
</dbReference>
<dbReference type="SMART" id="SM00179">
    <property type="entry name" value="EGF_CA"/>
    <property type="match status" value="2"/>
</dbReference>
<dbReference type="Proteomes" id="UP000281553">
    <property type="component" value="Unassembled WGS sequence"/>
</dbReference>
<protein>
    <recommendedName>
        <fullName evidence="9">EGF-like domain-containing protein</fullName>
    </recommendedName>
</protein>
<gene>
    <name evidence="10" type="ORF">DILT_LOCUS7035</name>
</gene>
<keyword evidence="1 7" id="KW-0245">EGF-like domain</keyword>
<dbReference type="FunFam" id="2.10.25.10:FF:000508">
    <property type="entry name" value="Eyes shut homolog"/>
    <property type="match status" value="1"/>
</dbReference>
<sequence>MSSSLVNSLCFLVHFYLNLTPTFPPSALISFSFNRKDPECYPPDDPCSESPCQNSGICVRAEGTTRGFVCQCPLFWWGDFCEKHISPCSLAEQMETRAREYSASTRNRSVCLNGGVCIDHPTKFDYFCKCPEGWTGDRCEQPVGHVSSGCAECEIVCNLLLF</sequence>
<comment type="caution">
    <text evidence="7">Lacks conserved residue(s) required for the propagation of feature annotation.</text>
</comment>
<evidence type="ECO:0000256" key="7">
    <source>
        <dbReference type="PROSITE-ProRule" id="PRU00076"/>
    </source>
</evidence>
<evidence type="ECO:0000256" key="3">
    <source>
        <dbReference type="ARBA" id="ARBA00022737"/>
    </source>
</evidence>
<evidence type="ECO:0000313" key="10">
    <source>
        <dbReference type="EMBL" id="VDN11204.1"/>
    </source>
</evidence>
<evidence type="ECO:0000256" key="8">
    <source>
        <dbReference type="SAM" id="SignalP"/>
    </source>
</evidence>
<evidence type="ECO:0000313" key="11">
    <source>
        <dbReference type="Proteomes" id="UP000281553"/>
    </source>
</evidence>
<name>A0A3P7L3C2_DIBLA</name>
<keyword evidence="3" id="KW-0677">Repeat</keyword>
<dbReference type="GO" id="GO:0048589">
    <property type="term" value="P:developmental growth"/>
    <property type="evidence" value="ECO:0007669"/>
    <property type="project" value="UniProtKB-ARBA"/>
</dbReference>
<feature type="disulfide bond" evidence="7">
    <location>
        <begin position="72"/>
        <end position="81"/>
    </location>
</feature>
<dbReference type="PROSITE" id="PS01186">
    <property type="entry name" value="EGF_2"/>
    <property type="match status" value="1"/>
</dbReference>
<feature type="disulfide bond" evidence="7">
    <location>
        <begin position="130"/>
        <end position="139"/>
    </location>
</feature>
<dbReference type="Pfam" id="PF00008">
    <property type="entry name" value="EGF"/>
    <property type="match status" value="1"/>
</dbReference>
<dbReference type="Gene3D" id="2.10.25.10">
    <property type="entry name" value="Laminin"/>
    <property type="match status" value="2"/>
</dbReference>
<keyword evidence="5 7" id="KW-1015">Disulfide bond</keyword>
<dbReference type="PROSITE" id="PS00022">
    <property type="entry name" value="EGF_1"/>
    <property type="match status" value="2"/>
</dbReference>
<organism evidence="10 11">
    <name type="scientific">Dibothriocephalus latus</name>
    <name type="common">Fish tapeworm</name>
    <name type="synonym">Diphyllobothrium latum</name>
    <dbReference type="NCBI Taxonomy" id="60516"/>
    <lineage>
        <taxon>Eukaryota</taxon>
        <taxon>Metazoa</taxon>
        <taxon>Spiralia</taxon>
        <taxon>Lophotrochozoa</taxon>
        <taxon>Platyhelminthes</taxon>
        <taxon>Cestoda</taxon>
        <taxon>Eucestoda</taxon>
        <taxon>Diphyllobothriidea</taxon>
        <taxon>Diphyllobothriidae</taxon>
        <taxon>Dibothriocephalus</taxon>
    </lineage>
</organism>
<dbReference type="AlphaFoldDB" id="A0A3P7L3C2"/>
<feature type="signal peptide" evidence="8">
    <location>
        <begin position="1"/>
        <end position="22"/>
    </location>
</feature>
<dbReference type="GO" id="GO:0005509">
    <property type="term" value="F:calcium ion binding"/>
    <property type="evidence" value="ECO:0007669"/>
    <property type="project" value="InterPro"/>
</dbReference>
<dbReference type="SMART" id="SM00181">
    <property type="entry name" value="EGF"/>
    <property type="match status" value="2"/>
</dbReference>
<reference evidence="10 11" key="1">
    <citation type="submission" date="2018-11" db="EMBL/GenBank/DDBJ databases">
        <authorList>
            <consortium name="Pathogen Informatics"/>
        </authorList>
    </citation>
    <scope>NUCLEOTIDE SEQUENCE [LARGE SCALE GENOMIC DNA]</scope>
</reference>
<dbReference type="PRINTS" id="PR00010">
    <property type="entry name" value="EGFBLOOD"/>
</dbReference>
<evidence type="ECO:0000256" key="4">
    <source>
        <dbReference type="ARBA" id="ARBA00022837"/>
    </source>
</evidence>
<dbReference type="InterPro" id="IPR001881">
    <property type="entry name" value="EGF-like_Ca-bd_dom"/>
</dbReference>
<keyword evidence="11" id="KW-1185">Reference proteome</keyword>
<proteinExistence type="predicted"/>
<evidence type="ECO:0000256" key="5">
    <source>
        <dbReference type="ARBA" id="ARBA00023157"/>
    </source>
</evidence>
<dbReference type="InterPro" id="IPR051022">
    <property type="entry name" value="Notch_Cell-Fate_Det"/>
</dbReference>
<dbReference type="OrthoDB" id="6271552at2759"/>
<evidence type="ECO:0000259" key="9">
    <source>
        <dbReference type="PROSITE" id="PS50026"/>
    </source>
</evidence>
<feature type="domain" description="EGF-like" evidence="9">
    <location>
        <begin position="102"/>
        <end position="140"/>
    </location>
</feature>
<dbReference type="PANTHER" id="PTHR24049">
    <property type="entry name" value="CRUMBS FAMILY MEMBER"/>
    <property type="match status" value="1"/>
</dbReference>
<keyword evidence="2 8" id="KW-0732">Signal</keyword>
<evidence type="ECO:0000256" key="6">
    <source>
        <dbReference type="ARBA" id="ARBA00023180"/>
    </source>
</evidence>